<dbReference type="GO" id="GO:0000978">
    <property type="term" value="F:RNA polymerase II cis-regulatory region sequence-specific DNA binding"/>
    <property type="evidence" value="ECO:0007669"/>
    <property type="project" value="TreeGrafter"/>
</dbReference>
<dbReference type="InterPro" id="IPR009071">
    <property type="entry name" value="HMG_box_dom"/>
</dbReference>
<evidence type="ECO:0000256" key="4">
    <source>
        <dbReference type="PROSITE-ProRule" id="PRU00267"/>
    </source>
</evidence>
<dbReference type="GO" id="GO:0030154">
    <property type="term" value="P:cell differentiation"/>
    <property type="evidence" value="ECO:0007669"/>
    <property type="project" value="TreeGrafter"/>
</dbReference>
<dbReference type="AlphaFoldDB" id="A0A8H4P2U1"/>
<comment type="caution">
    <text evidence="7">The sequence shown here is derived from an EMBL/GenBank/DDBJ whole genome shotgun (WGS) entry which is preliminary data.</text>
</comment>
<evidence type="ECO:0000313" key="8">
    <source>
        <dbReference type="Proteomes" id="UP000554235"/>
    </source>
</evidence>
<feature type="region of interest" description="Disordered" evidence="5">
    <location>
        <begin position="81"/>
        <end position="129"/>
    </location>
</feature>
<keyword evidence="4" id="KW-0539">Nucleus</keyword>
<sequence length="129" mass="14759">MEGAKGERDEMGGMKWKGETKIPRPPNAYILYRKERHHLVKKLNPGITNNQISQVLGQCWNMETREVRAQYKSMAEAIKKDHREKHPGCQYKPRRPSEKRRRNTNANNHASAPTPQFNLPELGAVGTAA</sequence>
<evidence type="ECO:0000256" key="3">
    <source>
        <dbReference type="ARBA" id="ARBA00023163"/>
    </source>
</evidence>
<evidence type="ECO:0000259" key="6">
    <source>
        <dbReference type="PROSITE" id="PS50118"/>
    </source>
</evidence>
<feature type="compositionally biased region" description="Basic and acidic residues" evidence="5">
    <location>
        <begin position="1"/>
        <end position="22"/>
    </location>
</feature>
<feature type="compositionally biased region" description="Basic residues" evidence="5">
    <location>
        <begin position="92"/>
        <end position="103"/>
    </location>
</feature>
<name>A0A8H4P2U1_9HYPO</name>
<dbReference type="GO" id="GO:0001228">
    <property type="term" value="F:DNA-binding transcription activator activity, RNA polymerase II-specific"/>
    <property type="evidence" value="ECO:0007669"/>
    <property type="project" value="TreeGrafter"/>
</dbReference>
<dbReference type="SUPFAM" id="SSF47095">
    <property type="entry name" value="HMG-box"/>
    <property type="match status" value="1"/>
</dbReference>
<evidence type="ECO:0000256" key="5">
    <source>
        <dbReference type="SAM" id="MobiDB-lite"/>
    </source>
</evidence>
<dbReference type="CDD" id="cd01389">
    <property type="entry name" value="HMG-box_ROX1-like"/>
    <property type="match status" value="1"/>
</dbReference>
<reference evidence="7 8" key="1">
    <citation type="submission" date="2020-01" db="EMBL/GenBank/DDBJ databases">
        <title>Identification and distribution of gene clusters putatively required for synthesis of sphingolipid metabolism inhibitors in phylogenetically diverse species of the filamentous fungus Fusarium.</title>
        <authorList>
            <person name="Kim H.-S."/>
            <person name="Busman M."/>
            <person name="Brown D.W."/>
            <person name="Divon H."/>
            <person name="Uhlig S."/>
            <person name="Proctor R.H."/>
        </authorList>
    </citation>
    <scope>NUCLEOTIDE SEQUENCE [LARGE SCALE GENOMIC DNA]</scope>
    <source>
        <strain evidence="7 8">NRRL 20459</strain>
    </source>
</reference>
<keyword evidence="3" id="KW-0804">Transcription</keyword>
<dbReference type="OrthoDB" id="6247875at2759"/>
<dbReference type="PANTHER" id="PTHR10270">
    <property type="entry name" value="SOX TRANSCRIPTION FACTOR"/>
    <property type="match status" value="1"/>
</dbReference>
<feature type="domain" description="HMG box" evidence="6">
    <location>
        <begin position="22"/>
        <end position="92"/>
    </location>
</feature>
<evidence type="ECO:0000256" key="2">
    <source>
        <dbReference type="ARBA" id="ARBA00023125"/>
    </source>
</evidence>
<protein>
    <submittedName>
        <fullName evidence="7">MAT1-2-1</fullName>
    </submittedName>
</protein>
<dbReference type="PROSITE" id="PS50118">
    <property type="entry name" value="HMG_BOX_2"/>
    <property type="match status" value="1"/>
</dbReference>
<dbReference type="Gene3D" id="1.10.30.10">
    <property type="entry name" value="High mobility group box domain"/>
    <property type="match status" value="1"/>
</dbReference>
<dbReference type="GO" id="GO:0000122">
    <property type="term" value="P:negative regulation of transcription by RNA polymerase II"/>
    <property type="evidence" value="ECO:0007669"/>
    <property type="project" value="TreeGrafter"/>
</dbReference>
<gene>
    <name evidence="7" type="ORF">FALBO_12765</name>
</gene>
<dbReference type="SMART" id="SM00398">
    <property type="entry name" value="HMG"/>
    <property type="match status" value="1"/>
</dbReference>
<evidence type="ECO:0000256" key="1">
    <source>
        <dbReference type="ARBA" id="ARBA00023015"/>
    </source>
</evidence>
<dbReference type="Proteomes" id="UP000554235">
    <property type="component" value="Unassembled WGS sequence"/>
</dbReference>
<dbReference type="PANTHER" id="PTHR10270:SF161">
    <property type="entry name" value="SEX-DETERMINING REGION Y PROTEIN"/>
    <property type="match status" value="1"/>
</dbReference>
<feature type="compositionally biased region" description="Polar residues" evidence="5">
    <location>
        <begin position="104"/>
        <end position="117"/>
    </location>
</feature>
<dbReference type="GO" id="GO:0005634">
    <property type="term" value="C:nucleus"/>
    <property type="evidence" value="ECO:0007669"/>
    <property type="project" value="UniProtKB-UniRule"/>
</dbReference>
<feature type="DNA-binding region" description="HMG box" evidence="4">
    <location>
        <begin position="22"/>
        <end position="92"/>
    </location>
</feature>
<keyword evidence="8" id="KW-1185">Reference proteome</keyword>
<keyword evidence="1" id="KW-0805">Transcription regulation</keyword>
<accession>A0A8H4P2U1</accession>
<proteinExistence type="predicted"/>
<evidence type="ECO:0000313" key="7">
    <source>
        <dbReference type="EMBL" id="KAF4460454.1"/>
    </source>
</evidence>
<dbReference type="EMBL" id="JAADYS010001939">
    <property type="protein sequence ID" value="KAF4460454.1"/>
    <property type="molecule type" value="Genomic_DNA"/>
</dbReference>
<feature type="region of interest" description="Disordered" evidence="5">
    <location>
        <begin position="1"/>
        <end position="24"/>
    </location>
</feature>
<dbReference type="Pfam" id="PF00505">
    <property type="entry name" value="HMG_box"/>
    <property type="match status" value="1"/>
</dbReference>
<dbReference type="InterPro" id="IPR036910">
    <property type="entry name" value="HMG_box_dom_sf"/>
</dbReference>
<dbReference type="FunFam" id="1.10.30.10:FF:000041">
    <property type="entry name" value="HMG box family protein"/>
    <property type="match status" value="1"/>
</dbReference>
<organism evidence="7 8">
    <name type="scientific">Fusarium albosuccineum</name>
    <dbReference type="NCBI Taxonomy" id="1237068"/>
    <lineage>
        <taxon>Eukaryota</taxon>
        <taxon>Fungi</taxon>
        <taxon>Dikarya</taxon>
        <taxon>Ascomycota</taxon>
        <taxon>Pezizomycotina</taxon>
        <taxon>Sordariomycetes</taxon>
        <taxon>Hypocreomycetidae</taxon>
        <taxon>Hypocreales</taxon>
        <taxon>Nectriaceae</taxon>
        <taxon>Fusarium</taxon>
        <taxon>Fusarium decemcellulare species complex</taxon>
    </lineage>
</organism>
<dbReference type="InterPro" id="IPR050140">
    <property type="entry name" value="SRY-related_HMG-box_TF-like"/>
</dbReference>
<keyword evidence="2 4" id="KW-0238">DNA-binding</keyword>